<organism evidence="2 3">
    <name type="scientific">Exocentrus adspersus</name>
    <dbReference type="NCBI Taxonomy" id="1586481"/>
    <lineage>
        <taxon>Eukaryota</taxon>
        <taxon>Metazoa</taxon>
        <taxon>Ecdysozoa</taxon>
        <taxon>Arthropoda</taxon>
        <taxon>Hexapoda</taxon>
        <taxon>Insecta</taxon>
        <taxon>Pterygota</taxon>
        <taxon>Neoptera</taxon>
        <taxon>Endopterygota</taxon>
        <taxon>Coleoptera</taxon>
        <taxon>Polyphaga</taxon>
        <taxon>Cucujiformia</taxon>
        <taxon>Chrysomeloidea</taxon>
        <taxon>Cerambycidae</taxon>
        <taxon>Lamiinae</taxon>
        <taxon>Acanthocinini</taxon>
        <taxon>Exocentrus</taxon>
    </lineage>
</organism>
<reference evidence="2 3" key="1">
    <citation type="journal article" date="2023" name="Insect Mol. Biol.">
        <title>Genome sequencing provides insights into the evolution of gene families encoding plant cell wall-degrading enzymes in longhorned beetles.</title>
        <authorList>
            <person name="Shin N.R."/>
            <person name="Okamura Y."/>
            <person name="Kirsch R."/>
            <person name="Pauchet Y."/>
        </authorList>
    </citation>
    <scope>NUCLEOTIDE SEQUENCE [LARGE SCALE GENOMIC DNA]</scope>
    <source>
        <strain evidence="2">EAD_L_NR</strain>
    </source>
</reference>
<feature type="region of interest" description="Disordered" evidence="1">
    <location>
        <begin position="204"/>
        <end position="272"/>
    </location>
</feature>
<gene>
    <name evidence="2" type="ORF">NQ315_009596</name>
</gene>
<feature type="compositionally biased region" description="Basic and acidic residues" evidence="1">
    <location>
        <begin position="204"/>
        <end position="222"/>
    </location>
</feature>
<evidence type="ECO:0000313" key="2">
    <source>
        <dbReference type="EMBL" id="KAJ8925748.1"/>
    </source>
</evidence>
<keyword evidence="3" id="KW-1185">Reference proteome</keyword>
<comment type="caution">
    <text evidence="2">The sequence shown here is derived from an EMBL/GenBank/DDBJ whole genome shotgun (WGS) entry which is preliminary data.</text>
</comment>
<evidence type="ECO:0000313" key="3">
    <source>
        <dbReference type="Proteomes" id="UP001159042"/>
    </source>
</evidence>
<name>A0AAV8WGN3_9CUCU</name>
<proteinExistence type="predicted"/>
<dbReference type="EMBL" id="JANEYG010000001">
    <property type="protein sequence ID" value="KAJ8925748.1"/>
    <property type="molecule type" value="Genomic_DNA"/>
</dbReference>
<feature type="region of interest" description="Disordered" evidence="1">
    <location>
        <begin position="129"/>
        <end position="150"/>
    </location>
</feature>
<dbReference type="AlphaFoldDB" id="A0AAV8WGN3"/>
<accession>A0AAV8WGN3</accession>
<sequence length="272" mass="30215">MTGGSEEDGLWLRRGSMAVPKRRLKRMAGGSEEDGSRFRRGWRMVMKRMDPVSKRRTDCSEEDGGWQFRRGQLIVMKRMGGGSEEDCCRLQGGWLAVLRRMANGYEEDGQARNGERLILKPTVFMEERRGGGAISGGRRTPAYGSDGSEGNGLAVVGNEVPAKRRELPGTLSLLLQGPRTRTIDEANQRFLIRWRVEGRFRGQRTKRGENSVDGGSRLRDGPDGTTATGDQDRDDGYGRRFPTSSGEMMGRRPAGDGMTAEWRRTAVPRASA</sequence>
<evidence type="ECO:0000256" key="1">
    <source>
        <dbReference type="SAM" id="MobiDB-lite"/>
    </source>
</evidence>
<dbReference type="Proteomes" id="UP001159042">
    <property type="component" value="Unassembled WGS sequence"/>
</dbReference>
<protein>
    <submittedName>
        <fullName evidence="2">Uncharacterized protein</fullName>
    </submittedName>
</protein>